<gene>
    <name evidence="13" type="primary">LOC115218056</name>
</gene>
<dbReference type="CDD" id="cd21076">
    <property type="entry name" value="DBD_XPA"/>
    <property type="match status" value="1"/>
</dbReference>
<evidence type="ECO:0000256" key="7">
    <source>
        <dbReference type="ARBA" id="ARBA00023125"/>
    </source>
</evidence>
<keyword evidence="4" id="KW-0227">DNA damage</keyword>
<proteinExistence type="inferred from homology"/>
<evidence type="ECO:0000256" key="3">
    <source>
        <dbReference type="ARBA" id="ARBA00022723"/>
    </source>
</evidence>
<dbReference type="Gene3D" id="3.90.530.10">
    <property type="entry name" value="XPA C-terminal domain"/>
    <property type="match status" value="1"/>
</dbReference>
<keyword evidence="3" id="KW-0479">Metal-binding</keyword>
<dbReference type="Proteomes" id="UP000515154">
    <property type="component" value="Linkage group LG12"/>
</dbReference>
<feature type="compositionally biased region" description="Acidic residues" evidence="10">
    <location>
        <begin position="12"/>
        <end position="27"/>
    </location>
</feature>
<evidence type="ECO:0000256" key="2">
    <source>
        <dbReference type="ARBA" id="ARBA00005548"/>
    </source>
</evidence>
<evidence type="ECO:0000313" key="13">
    <source>
        <dbReference type="RefSeq" id="XP_029643682.1"/>
    </source>
</evidence>
<dbReference type="GO" id="GO:0000110">
    <property type="term" value="C:nucleotide-excision repair factor 1 complex"/>
    <property type="evidence" value="ECO:0007669"/>
    <property type="project" value="TreeGrafter"/>
</dbReference>
<reference evidence="13" key="1">
    <citation type="submission" date="2025-08" db="UniProtKB">
        <authorList>
            <consortium name="RefSeq"/>
        </authorList>
    </citation>
    <scope>IDENTIFICATION</scope>
</reference>
<dbReference type="InterPro" id="IPR000465">
    <property type="entry name" value="XPA/RAD14"/>
</dbReference>
<keyword evidence="6" id="KW-0862">Zinc</keyword>
<evidence type="ECO:0000256" key="4">
    <source>
        <dbReference type="ARBA" id="ARBA00022763"/>
    </source>
</evidence>
<keyword evidence="8" id="KW-0234">DNA repair</keyword>
<sequence>MASPVSPLASTEAEEDFPDDNIPDEALVEPSEKSLSAALRARIERNRQRALMLRQARLNSKPYSKPNGQSIMKVCNSEIDTGAGFFLDEDQERDLKNQKVIYDEAPSLLIGSCNCENCDQKFTESYLLKNFECFVCDSCREENDETYNLITKTDAKTKYLLNDVDLDKREPKLKFIVRKNPHNPRWGDMKLYLESQVKRRAIVVWESEEKIEAAKEAKTEKRANMKKKKFNKKMKELRMSVRSSLWQKQTSTHQHSYGEESYDEEEDMYSKTCTTCGNVMTYEKM</sequence>
<dbReference type="InterPro" id="IPR022656">
    <property type="entry name" value="XPA_C"/>
</dbReference>
<dbReference type="AlphaFoldDB" id="A0A6P7SZU5"/>
<dbReference type="InterPro" id="IPR009061">
    <property type="entry name" value="DNA-bd_dom_put_sf"/>
</dbReference>
<dbReference type="GO" id="GO:0070914">
    <property type="term" value="P:UV-damage excision repair"/>
    <property type="evidence" value="ECO:0007669"/>
    <property type="project" value="TreeGrafter"/>
</dbReference>
<dbReference type="RefSeq" id="XP_029643682.1">
    <property type="nucleotide sequence ID" value="XM_029787822.2"/>
</dbReference>
<dbReference type="GO" id="GO:0000715">
    <property type="term" value="P:nucleotide-excision repair, DNA damage recognition"/>
    <property type="evidence" value="ECO:0007669"/>
    <property type="project" value="TreeGrafter"/>
</dbReference>
<evidence type="ECO:0000256" key="5">
    <source>
        <dbReference type="ARBA" id="ARBA00022771"/>
    </source>
</evidence>
<evidence type="ECO:0000313" key="12">
    <source>
        <dbReference type="Proteomes" id="UP000515154"/>
    </source>
</evidence>
<feature type="region of interest" description="Disordered" evidence="10">
    <location>
        <begin position="1"/>
        <end position="31"/>
    </location>
</feature>
<evidence type="ECO:0000256" key="10">
    <source>
        <dbReference type="SAM" id="MobiDB-lite"/>
    </source>
</evidence>
<protein>
    <submittedName>
        <fullName evidence="13">DNA repair protein complementing XP-A cells homolog isoform X1</fullName>
    </submittedName>
</protein>
<dbReference type="PANTHER" id="PTHR10142:SF0">
    <property type="entry name" value="DNA REPAIR PROTEIN COMPLEMENTING XP-A CELLS"/>
    <property type="match status" value="1"/>
</dbReference>
<dbReference type="PANTHER" id="PTHR10142">
    <property type="entry name" value="DNA REPAIR PROTEIN COMPLEMENTING XP-A CELLS"/>
    <property type="match status" value="1"/>
</dbReference>
<dbReference type="SUPFAM" id="SSF57716">
    <property type="entry name" value="Glucocorticoid receptor-like (DNA-binding domain)"/>
    <property type="match status" value="1"/>
</dbReference>
<dbReference type="GO" id="GO:0008270">
    <property type="term" value="F:zinc ion binding"/>
    <property type="evidence" value="ECO:0007669"/>
    <property type="project" value="UniProtKB-KW"/>
</dbReference>
<accession>A0A6P7SZU5</accession>
<dbReference type="SUPFAM" id="SSF46955">
    <property type="entry name" value="Putative DNA-binding domain"/>
    <property type="match status" value="1"/>
</dbReference>
<keyword evidence="5" id="KW-0863">Zinc-finger</keyword>
<feature type="domain" description="XPA C-terminal" evidence="11">
    <location>
        <begin position="147"/>
        <end position="197"/>
    </location>
</feature>
<dbReference type="GO" id="GO:1901255">
    <property type="term" value="P:nucleotide-excision repair involved in interstrand cross-link repair"/>
    <property type="evidence" value="ECO:0007669"/>
    <property type="project" value="TreeGrafter"/>
</dbReference>
<evidence type="ECO:0000256" key="9">
    <source>
        <dbReference type="ARBA" id="ARBA00023242"/>
    </source>
</evidence>
<comment type="similarity">
    <text evidence="2">Belongs to the XPA family.</text>
</comment>
<dbReference type="Pfam" id="PF05181">
    <property type="entry name" value="XPA_C"/>
    <property type="match status" value="1"/>
</dbReference>
<dbReference type="Pfam" id="PF01286">
    <property type="entry name" value="XPA_N"/>
    <property type="match status" value="1"/>
</dbReference>
<organism evidence="12 13">
    <name type="scientific">Octopus sinensis</name>
    <name type="common">East Asian common octopus</name>
    <dbReference type="NCBI Taxonomy" id="2607531"/>
    <lineage>
        <taxon>Eukaryota</taxon>
        <taxon>Metazoa</taxon>
        <taxon>Spiralia</taxon>
        <taxon>Lophotrochozoa</taxon>
        <taxon>Mollusca</taxon>
        <taxon>Cephalopoda</taxon>
        <taxon>Coleoidea</taxon>
        <taxon>Octopodiformes</taxon>
        <taxon>Octopoda</taxon>
        <taxon>Incirrata</taxon>
        <taxon>Octopodidae</taxon>
        <taxon>Octopus</taxon>
    </lineage>
</organism>
<evidence type="ECO:0000259" key="11">
    <source>
        <dbReference type="Pfam" id="PF05181"/>
    </source>
</evidence>
<evidence type="ECO:0000256" key="1">
    <source>
        <dbReference type="ARBA" id="ARBA00004123"/>
    </source>
</evidence>
<comment type="subcellular location">
    <subcellularLocation>
        <location evidence="1">Nucleus</location>
    </subcellularLocation>
</comment>
<keyword evidence="7" id="KW-0238">DNA-binding</keyword>
<dbReference type="GO" id="GO:0003684">
    <property type="term" value="F:damaged DNA binding"/>
    <property type="evidence" value="ECO:0007669"/>
    <property type="project" value="InterPro"/>
</dbReference>
<dbReference type="GO" id="GO:0006284">
    <property type="term" value="P:base-excision repair"/>
    <property type="evidence" value="ECO:0007669"/>
    <property type="project" value="TreeGrafter"/>
</dbReference>
<keyword evidence="9" id="KW-0539">Nucleus</keyword>
<dbReference type="NCBIfam" id="TIGR00598">
    <property type="entry name" value="rad14"/>
    <property type="match status" value="1"/>
</dbReference>
<dbReference type="InterPro" id="IPR022652">
    <property type="entry name" value="Znf_XPA_CS"/>
</dbReference>
<name>A0A6P7SZU5_9MOLL</name>
<dbReference type="InterPro" id="IPR037129">
    <property type="entry name" value="XPA_sf"/>
</dbReference>
<dbReference type="KEGG" id="osn:115218056"/>
<keyword evidence="12" id="KW-1185">Reference proteome</keyword>
<evidence type="ECO:0000256" key="6">
    <source>
        <dbReference type="ARBA" id="ARBA00022833"/>
    </source>
</evidence>
<evidence type="ECO:0000256" key="8">
    <source>
        <dbReference type="ARBA" id="ARBA00023204"/>
    </source>
</evidence>